<sequence>MSDNKRSTHSGSRRTPNGHTPHSHRRTRHPRRSAHDKTKQKLGPAFSPRPRRACKKSCAQGKLRSSGAGRCDQVVCGDGWGGLARSVQAEGAAHLPVDEADEELDAISFQGVS</sequence>
<protein>
    <submittedName>
        <fullName evidence="2">Uncharacterized protein</fullName>
    </submittedName>
</protein>
<evidence type="ECO:0000256" key="1">
    <source>
        <dbReference type="SAM" id="MobiDB-lite"/>
    </source>
</evidence>
<feature type="compositionally biased region" description="Basic residues" evidence="1">
    <location>
        <begin position="21"/>
        <end position="32"/>
    </location>
</feature>
<accession>A0A7S3ET05</accession>
<evidence type="ECO:0000313" key="2">
    <source>
        <dbReference type="EMBL" id="CAE0105904.1"/>
    </source>
</evidence>
<reference evidence="2" key="1">
    <citation type="submission" date="2021-01" db="EMBL/GenBank/DDBJ databases">
        <authorList>
            <person name="Corre E."/>
            <person name="Pelletier E."/>
            <person name="Niang G."/>
            <person name="Scheremetjew M."/>
            <person name="Finn R."/>
            <person name="Kale V."/>
            <person name="Holt S."/>
            <person name="Cochrane G."/>
            <person name="Meng A."/>
            <person name="Brown T."/>
            <person name="Cohen L."/>
        </authorList>
    </citation>
    <scope>NUCLEOTIDE SEQUENCE</scope>
    <source>
        <strain evidence="2">CCMP281</strain>
    </source>
</reference>
<dbReference type="EMBL" id="HBHX01011801">
    <property type="protein sequence ID" value="CAE0105904.1"/>
    <property type="molecule type" value="Transcribed_RNA"/>
</dbReference>
<dbReference type="AlphaFoldDB" id="A0A7S3ET05"/>
<proteinExistence type="predicted"/>
<feature type="region of interest" description="Disordered" evidence="1">
    <location>
        <begin position="1"/>
        <end position="53"/>
    </location>
</feature>
<name>A0A7S3ET05_9EUKA</name>
<gene>
    <name evidence="2" type="ORF">HERI1096_LOCUS6562</name>
</gene>
<organism evidence="2">
    <name type="scientific">Haptolina ericina</name>
    <dbReference type="NCBI Taxonomy" id="156174"/>
    <lineage>
        <taxon>Eukaryota</taxon>
        <taxon>Haptista</taxon>
        <taxon>Haptophyta</taxon>
        <taxon>Prymnesiophyceae</taxon>
        <taxon>Prymnesiales</taxon>
        <taxon>Prymnesiaceae</taxon>
        <taxon>Haptolina</taxon>
    </lineage>
</organism>